<dbReference type="Proteomes" id="UP001160483">
    <property type="component" value="Unassembled WGS sequence"/>
</dbReference>
<evidence type="ECO:0000313" key="3">
    <source>
        <dbReference type="Proteomes" id="UP001160483"/>
    </source>
</evidence>
<reference evidence="2" key="1">
    <citation type="submission" date="2021-11" db="EMBL/GenBank/DDBJ databases">
        <authorList>
            <person name="Islam A."/>
            <person name="Islam S."/>
            <person name="Flora M.S."/>
            <person name="Rahman M."/>
            <person name="Ziaur R.M."/>
            <person name="Epstein J.H."/>
            <person name="Hassan M."/>
            <person name="Klassen M."/>
            <person name="Woodard K."/>
            <person name="Webb A."/>
            <person name="Webby R.J."/>
            <person name="El Zowalaty M.E."/>
        </authorList>
    </citation>
    <scope>NUCLEOTIDE SEQUENCE</scope>
    <source>
        <strain evidence="2">Pbs3</strain>
    </source>
</reference>
<protein>
    <submittedName>
        <fullName evidence="2">Uncharacterized protein</fullName>
    </submittedName>
</protein>
<dbReference type="EMBL" id="CAKKTJ010000337">
    <property type="protein sequence ID" value="CAH0483052.1"/>
    <property type="molecule type" value="Genomic_DNA"/>
</dbReference>
<dbReference type="AlphaFoldDB" id="A0AAU9L8W2"/>
<sequence length="134" mass="14257">MLKATVLPNSCSSRRVNCSKTKSAHTTVVYDNAAERRIARSDEGHRLGAGDAPAVSLIGGGQEGGAARAEASTNRIRKEAEKSAEGVDDADVGIVEIDNFVEAILSRTQHRKVPIGINSGAPFNWRACQLNQTL</sequence>
<evidence type="ECO:0000313" key="2">
    <source>
        <dbReference type="EMBL" id="CAH0483052.1"/>
    </source>
</evidence>
<proteinExistence type="predicted"/>
<feature type="region of interest" description="Disordered" evidence="1">
    <location>
        <begin position="42"/>
        <end position="71"/>
    </location>
</feature>
<accession>A0AAU9L8W2</accession>
<comment type="caution">
    <text evidence="2">The sequence shown here is derived from an EMBL/GenBank/DDBJ whole genome shotgun (WGS) entry which is preliminary data.</text>
</comment>
<gene>
    <name evidence="2" type="ORF">PBS003_LOCUS9626</name>
</gene>
<name>A0AAU9L8W2_9STRA</name>
<evidence type="ECO:0000256" key="1">
    <source>
        <dbReference type="SAM" id="MobiDB-lite"/>
    </source>
</evidence>
<organism evidence="2 3">
    <name type="scientific">Peronospora belbahrii</name>
    <dbReference type="NCBI Taxonomy" id="622444"/>
    <lineage>
        <taxon>Eukaryota</taxon>
        <taxon>Sar</taxon>
        <taxon>Stramenopiles</taxon>
        <taxon>Oomycota</taxon>
        <taxon>Peronosporomycetes</taxon>
        <taxon>Peronosporales</taxon>
        <taxon>Peronosporaceae</taxon>
        <taxon>Peronospora</taxon>
    </lineage>
</organism>